<dbReference type="GO" id="GO:0003677">
    <property type="term" value="F:DNA binding"/>
    <property type="evidence" value="ECO:0007669"/>
    <property type="project" value="InterPro"/>
</dbReference>
<dbReference type="Proteomes" id="UP000050996">
    <property type="component" value="Unassembled WGS sequence"/>
</dbReference>
<reference evidence="2 3" key="1">
    <citation type="submission" date="2015-09" db="EMBL/GenBank/DDBJ databases">
        <title>Genome sequencing project for genomic taxonomy and phylogenomics of Bacillus-like bacteria.</title>
        <authorList>
            <person name="Liu B."/>
            <person name="Wang J."/>
            <person name="Zhu Y."/>
            <person name="Liu G."/>
            <person name="Chen Q."/>
            <person name="Chen Z."/>
            <person name="Lan J."/>
            <person name="Che J."/>
            <person name="Ge C."/>
            <person name="Shi H."/>
            <person name="Pan Z."/>
            <person name="Liu X."/>
        </authorList>
    </citation>
    <scope>NUCLEOTIDE SEQUENCE [LARGE SCALE GENOMIC DNA]</scope>
    <source>
        <strain evidence="2 3">FJAT-18043</strain>
    </source>
</reference>
<dbReference type="SUPFAM" id="SSF47413">
    <property type="entry name" value="lambda repressor-like DNA-binding domains"/>
    <property type="match status" value="1"/>
</dbReference>
<name>A0A0Q3VIZ3_9BACI</name>
<dbReference type="Gene3D" id="1.10.260.40">
    <property type="entry name" value="lambda repressor-like DNA-binding domains"/>
    <property type="match status" value="1"/>
</dbReference>
<dbReference type="RefSeq" id="WP_056685665.1">
    <property type="nucleotide sequence ID" value="NZ_LJIX01000006.1"/>
</dbReference>
<accession>A0A0Q3VIZ3</accession>
<dbReference type="PROSITE" id="PS50943">
    <property type="entry name" value="HTH_CROC1"/>
    <property type="match status" value="1"/>
</dbReference>
<proteinExistence type="predicted"/>
<sequence>MVQDPQALFLFKLEDLMWQNRIKSINELSEKTNISRSALTALKKGESKMLHLSTVYTLCKEFNCGIDDLIELKKG</sequence>
<evidence type="ECO:0000313" key="2">
    <source>
        <dbReference type="EMBL" id="KQL20487.1"/>
    </source>
</evidence>
<feature type="domain" description="HTH cro/C1-type" evidence="1">
    <location>
        <begin position="24"/>
        <end position="69"/>
    </location>
</feature>
<dbReference type="EMBL" id="LJIX01000006">
    <property type="protein sequence ID" value="KQL20487.1"/>
    <property type="molecule type" value="Genomic_DNA"/>
</dbReference>
<dbReference type="PATRIC" id="fig|1637975.4.peg.3785"/>
<organism evidence="2 3">
    <name type="scientific">Cytobacillus solani</name>
    <dbReference type="NCBI Taxonomy" id="1637975"/>
    <lineage>
        <taxon>Bacteria</taxon>
        <taxon>Bacillati</taxon>
        <taxon>Bacillota</taxon>
        <taxon>Bacilli</taxon>
        <taxon>Bacillales</taxon>
        <taxon>Bacillaceae</taxon>
        <taxon>Cytobacillus</taxon>
    </lineage>
</organism>
<dbReference type="SMART" id="SM00530">
    <property type="entry name" value="HTH_XRE"/>
    <property type="match status" value="1"/>
</dbReference>
<evidence type="ECO:0000313" key="3">
    <source>
        <dbReference type="Proteomes" id="UP000050996"/>
    </source>
</evidence>
<dbReference type="AlphaFoldDB" id="A0A0Q3VIZ3"/>
<keyword evidence="3" id="KW-1185">Reference proteome</keyword>
<evidence type="ECO:0000259" key="1">
    <source>
        <dbReference type="PROSITE" id="PS50943"/>
    </source>
</evidence>
<dbReference type="InterPro" id="IPR010982">
    <property type="entry name" value="Lambda_DNA-bd_dom_sf"/>
</dbReference>
<gene>
    <name evidence="2" type="ORF">AN957_19125</name>
</gene>
<dbReference type="InterPro" id="IPR001387">
    <property type="entry name" value="Cro/C1-type_HTH"/>
</dbReference>
<comment type="caution">
    <text evidence="2">The sequence shown here is derived from an EMBL/GenBank/DDBJ whole genome shotgun (WGS) entry which is preliminary data.</text>
</comment>
<dbReference type="Pfam" id="PF13443">
    <property type="entry name" value="HTH_26"/>
    <property type="match status" value="1"/>
</dbReference>
<dbReference type="STRING" id="1637975.AN957_19125"/>
<protein>
    <recommendedName>
        <fullName evidence="1">HTH cro/C1-type domain-containing protein</fullName>
    </recommendedName>
</protein>